<sequence>MSQKALILREVATPLILARRPIPQPGKDQLLVKVLVAGLNPHDQRTRDVGLFVTKYPYVPGSDLVGEIVAISEGEHSARFVVGDHVFGHTFVADSNATDASDFNPLQQYALADARFVGKVADTGLSDDEASTIPVIVLAGFIALFSKSGLNLPPPFSPEAKSFSYADATLLVIGGGSNTGMATIELARLAGFGKILTVAGLQNEAQLRSRGATHIVDRHSANALDQICNITGDDLIYAVDTVNTGLKQDLGIAALSNSKRGTLITLRRPEGEFGSDRIGTKTAGYDRRLVLGVSPGHPEVTIDFWKELPAWLKDGKIHPSKYTVVKGLDADAVNRALNRFSDKQVVKPNVHPWE</sequence>
<dbReference type="Gene3D" id="3.90.180.10">
    <property type="entry name" value="Medium-chain alcohol dehydrogenases, catalytic domain"/>
    <property type="match status" value="1"/>
</dbReference>
<dbReference type="InterPro" id="IPR047122">
    <property type="entry name" value="Trans-enoyl_RdTase-like"/>
</dbReference>
<comment type="caution">
    <text evidence="4">The sequence shown here is derived from an EMBL/GenBank/DDBJ whole genome shotgun (WGS) entry which is preliminary data.</text>
</comment>
<evidence type="ECO:0000259" key="3">
    <source>
        <dbReference type="SMART" id="SM00829"/>
    </source>
</evidence>
<dbReference type="PANTHER" id="PTHR45348">
    <property type="entry name" value="HYPOTHETICAL OXIDOREDUCTASE (EUROFUNG)"/>
    <property type="match status" value="1"/>
</dbReference>
<dbReference type="SUPFAM" id="SSF51735">
    <property type="entry name" value="NAD(P)-binding Rossmann-fold domains"/>
    <property type="match status" value="1"/>
</dbReference>
<dbReference type="Proteomes" id="UP000664132">
    <property type="component" value="Unassembled WGS sequence"/>
</dbReference>
<keyword evidence="2" id="KW-0560">Oxidoreductase</keyword>
<dbReference type="EMBL" id="JAFJYH010000022">
    <property type="protein sequence ID" value="KAG4424341.1"/>
    <property type="molecule type" value="Genomic_DNA"/>
</dbReference>
<comment type="similarity">
    <text evidence="1">Belongs to the zinc-containing alcohol dehydrogenase family.</text>
</comment>
<dbReference type="PANTHER" id="PTHR45348:SF2">
    <property type="entry name" value="ZINC-TYPE ALCOHOL DEHYDROGENASE-LIKE PROTEIN C2E1P3.01"/>
    <property type="match status" value="1"/>
</dbReference>
<evidence type="ECO:0000313" key="5">
    <source>
        <dbReference type="Proteomes" id="UP000664132"/>
    </source>
</evidence>
<evidence type="ECO:0000256" key="2">
    <source>
        <dbReference type="ARBA" id="ARBA00023002"/>
    </source>
</evidence>
<protein>
    <recommendedName>
        <fullName evidence="3">Enoyl reductase (ER) domain-containing protein</fullName>
    </recommendedName>
</protein>
<dbReference type="Pfam" id="PF08240">
    <property type="entry name" value="ADH_N"/>
    <property type="match status" value="1"/>
</dbReference>
<dbReference type="OrthoDB" id="9992527at2759"/>
<name>A0A8H8BUD1_9HELO</name>
<proteinExistence type="inferred from homology"/>
<dbReference type="Gene3D" id="3.40.50.720">
    <property type="entry name" value="NAD(P)-binding Rossmann-like Domain"/>
    <property type="match status" value="1"/>
</dbReference>
<dbReference type="InterPro" id="IPR011032">
    <property type="entry name" value="GroES-like_sf"/>
</dbReference>
<accession>A0A8H8BUD1</accession>
<gene>
    <name evidence="4" type="ORF">IFR04_002582</name>
</gene>
<dbReference type="CDD" id="cd08249">
    <property type="entry name" value="enoyl_reductase_like"/>
    <property type="match status" value="1"/>
</dbReference>
<keyword evidence="5" id="KW-1185">Reference proteome</keyword>
<dbReference type="GO" id="GO:0016651">
    <property type="term" value="F:oxidoreductase activity, acting on NAD(P)H"/>
    <property type="evidence" value="ECO:0007669"/>
    <property type="project" value="InterPro"/>
</dbReference>
<organism evidence="4 5">
    <name type="scientific">Cadophora malorum</name>
    <dbReference type="NCBI Taxonomy" id="108018"/>
    <lineage>
        <taxon>Eukaryota</taxon>
        <taxon>Fungi</taxon>
        <taxon>Dikarya</taxon>
        <taxon>Ascomycota</taxon>
        <taxon>Pezizomycotina</taxon>
        <taxon>Leotiomycetes</taxon>
        <taxon>Helotiales</taxon>
        <taxon>Ploettnerulaceae</taxon>
        <taxon>Cadophora</taxon>
    </lineage>
</organism>
<dbReference type="InterPro" id="IPR036291">
    <property type="entry name" value="NAD(P)-bd_dom_sf"/>
</dbReference>
<feature type="domain" description="Enoyl reductase (ER)" evidence="3">
    <location>
        <begin position="12"/>
        <end position="346"/>
    </location>
</feature>
<dbReference type="AlphaFoldDB" id="A0A8H8BUD1"/>
<evidence type="ECO:0000313" key="4">
    <source>
        <dbReference type="EMBL" id="KAG4424341.1"/>
    </source>
</evidence>
<dbReference type="SMART" id="SM00829">
    <property type="entry name" value="PKS_ER"/>
    <property type="match status" value="1"/>
</dbReference>
<dbReference type="InterPro" id="IPR020843">
    <property type="entry name" value="ER"/>
</dbReference>
<dbReference type="InterPro" id="IPR013154">
    <property type="entry name" value="ADH-like_N"/>
</dbReference>
<reference evidence="4" key="1">
    <citation type="submission" date="2021-02" db="EMBL/GenBank/DDBJ databases">
        <title>Genome sequence Cadophora malorum strain M34.</title>
        <authorList>
            <person name="Stefanovic E."/>
            <person name="Vu D."/>
            <person name="Scully C."/>
            <person name="Dijksterhuis J."/>
            <person name="Roader J."/>
            <person name="Houbraken J."/>
        </authorList>
    </citation>
    <scope>NUCLEOTIDE SEQUENCE</scope>
    <source>
        <strain evidence="4">M34</strain>
    </source>
</reference>
<dbReference type="SUPFAM" id="SSF50129">
    <property type="entry name" value="GroES-like"/>
    <property type="match status" value="1"/>
</dbReference>
<evidence type="ECO:0000256" key="1">
    <source>
        <dbReference type="ARBA" id="ARBA00008072"/>
    </source>
</evidence>